<dbReference type="EMBL" id="AUSU01002386">
    <property type="protein sequence ID" value="EPS68894.1"/>
    <property type="molecule type" value="Genomic_DNA"/>
</dbReference>
<gene>
    <name evidence="1" type="ORF">M569_05878</name>
</gene>
<keyword evidence="2" id="KW-1185">Reference proteome</keyword>
<accession>S8CP35</accession>
<protein>
    <submittedName>
        <fullName evidence="1">Uncharacterized protein</fullName>
    </submittedName>
</protein>
<dbReference type="AlphaFoldDB" id="S8CP35"/>
<evidence type="ECO:0000313" key="2">
    <source>
        <dbReference type="Proteomes" id="UP000015453"/>
    </source>
</evidence>
<comment type="caution">
    <text evidence="1">The sequence shown here is derived from an EMBL/GenBank/DDBJ whole genome shotgun (WGS) entry which is preliminary data.</text>
</comment>
<dbReference type="Proteomes" id="UP000015453">
    <property type="component" value="Unassembled WGS sequence"/>
</dbReference>
<organism evidence="1 2">
    <name type="scientific">Genlisea aurea</name>
    <dbReference type="NCBI Taxonomy" id="192259"/>
    <lineage>
        <taxon>Eukaryota</taxon>
        <taxon>Viridiplantae</taxon>
        <taxon>Streptophyta</taxon>
        <taxon>Embryophyta</taxon>
        <taxon>Tracheophyta</taxon>
        <taxon>Spermatophyta</taxon>
        <taxon>Magnoliopsida</taxon>
        <taxon>eudicotyledons</taxon>
        <taxon>Gunneridae</taxon>
        <taxon>Pentapetalae</taxon>
        <taxon>asterids</taxon>
        <taxon>lamiids</taxon>
        <taxon>Lamiales</taxon>
        <taxon>Lentibulariaceae</taxon>
        <taxon>Genlisea</taxon>
    </lineage>
</organism>
<sequence>VNLEDNAADNCFLTFEVQKLGFWYASRDFSDCWASVQAFQITAGFSHDDSGNLSLCLGGTILNSESESTHASG</sequence>
<proteinExistence type="predicted"/>
<evidence type="ECO:0000313" key="1">
    <source>
        <dbReference type="EMBL" id="EPS68894.1"/>
    </source>
</evidence>
<feature type="non-terminal residue" evidence="1">
    <location>
        <position position="73"/>
    </location>
</feature>
<feature type="non-terminal residue" evidence="1">
    <location>
        <position position="1"/>
    </location>
</feature>
<reference evidence="1 2" key="1">
    <citation type="journal article" date="2013" name="BMC Genomics">
        <title>The miniature genome of a carnivorous plant Genlisea aurea contains a low number of genes and short non-coding sequences.</title>
        <authorList>
            <person name="Leushkin E.V."/>
            <person name="Sutormin R.A."/>
            <person name="Nabieva E.R."/>
            <person name="Penin A.A."/>
            <person name="Kondrashov A.S."/>
            <person name="Logacheva M.D."/>
        </authorList>
    </citation>
    <scope>NUCLEOTIDE SEQUENCE [LARGE SCALE GENOMIC DNA]</scope>
</reference>
<name>S8CP35_9LAMI</name>